<evidence type="ECO:0000256" key="1">
    <source>
        <dbReference type="SAM" id="MobiDB-lite"/>
    </source>
</evidence>
<dbReference type="RefSeq" id="WP_189511608.1">
    <property type="nucleotide sequence ID" value="NZ_BMXG01000002.1"/>
</dbReference>
<reference evidence="2" key="1">
    <citation type="journal article" date="2014" name="Int. J. Syst. Evol. Microbiol.">
        <title>Complete genome sequence of Corynebacterium casei LMG S-19264T (=DSM 44701T), isolated from a smear-ripened cheese.</title>
        <authorList>
            <consortium name="US DOE Joint Genome Institute (JGI-PGF)"/>
            <person name="Walter F."/>
            <person name="Albersmeier A."/>
            <person name="Kalinowski J."/>
            <person name="Ruckert C."/>
        </authorList>
    </citation>
    <scope>NUCLEOTIDE SEQUENCE</scope>
    <source>
        <strain evidence="2">KCTC 12870</strain>
    </source>
</reference>
<dbReference type="Proteomes" id="UP000642829">
    <property type="component" value="Unassembled WGS sequence"/>
</dbReference>
<evidence type="ECO:0000313" key="2">
    <source>
        <dbReference type="EMBL" id="GHB93032.1"/>
    </source>
</evidence>
<organism evidence="2 3">
    <name type="scientific">Cerasicoccus arenae</name>
    <dbReference type="NCBI Taxonomy" id="424488"/>
    <lineage>
        <taxon>Bacteria</taxon>
        <taxon>Pseudomonadati</taxon>
        <taxon>Verrucomicrobiota</taxon>
        <taxon>Opitutia</taxon>
        <taxon>Puniceicoccales</taxon>
        <taxon>Cerasicoccaceae</taxon>
        <taxon>Cerasicoccus</taxon>
    </lineage>
</organism>
<comment type="caution">
    <text evidence="2">The sequence shown here is derived from an EMBL/GenBank/DDBJ whole genome shotgun (WGS) entry which is preliminary data.</text>
</comment>
<sequence>MGKLSANENTNLRKLRSTPGMRSMVELREDGVIVARRGAPNEDLAAATTDFLRIGKMLGLSLGLEDMQEMHVLQAKEAITFAESSERRIGLIHHDDLERLLDLNHGT</sequence>
<evidence type="ECO:0000313" key="3">
    <source>
        <dbReference type="Proteomes" id="UP000642829"/>
    </source>
</evidence>
<keyword evidence="3" id="KW-1185">Reference proteome</keyword>
<gene>
    <name evidence="2" type="ORF">GCM10007047_05540</name>
</gene>
<reference evidence="2" key="2">
    <citation type="submission" date="2020-09" db="EMBL/GenBank/DDBJ databases">
        <authorList>
            <person name="Sun Q."/>
            <person name="Kim S."/>
        </authorList>
    </citation>
    <scope>NUCLEOTIDE SEQUENCE</scope>
    <source>
        <strain evidence="2">KCTC 12870</strain>
    </source>
</reference>
<feature type="compositionally biased region" description="Polar residues" evidence="1">
    <location>
        <begin position="1"/>
        <end position="12"/>
    </location>
</feature>
<dbReference type="EMBL" id="BMXG01000002">
    <property type="protein sequence ID" value="GHB93032.1"/>
    <property type="molecule type" value="Genomic_DNA"/>
</dbReference>
<accession>A0A8J3GBS7</accession>
<proteinExistence type="predicted"/>
<protein>
    <submittedName>
        <fullName evidence="2">Uncharacterized protein</fullName>
    </submittedName>
</protein>
<feature type="region of interest" description="Disordered" evidence="1">
    <location>
        <begin position="1"/>
        <end position="23"/>
    </location>
</feature>
<name>A0A8J3GBS7_9BACT</name>
<dbReference type="AlphaFoldDB" id="A0A8J3GBS7"/>